<comment type="subcellular location">
    <subcellularLocation>
        <location evidence="1">Cell membrane</location>
        <topology evidence="1">Multi-pass membrane protein</topology>
    </subcellularLocation>
</comment>
<reference evidence="16" key="1">
    <citation type="submission" date="2014-10" db="EMBL/GenBank/DDBJ databases">
        <authorList>
            <person name="Wang S."/>
            <person name="Zhang Y."/>
        </authorList>
    </citation>
    <scope>NUCLEOTIDE SEQUENCE</scope>
</reference>
<keyword evidence="9 16" id="KW-0675">Receptor</keyword>
<comment type="similarity">
    <text evidence="2">Belongs to the glutamate-gated ion channel (TC 1.A.10.1) family.</text>
</comment>
<evidence type="ECO:0000256" key="6">
    <source>
        <dbReference type="ARBA" id="ARBA00022989"/>
    </source>
</evidence>
<dbReference type="Gene3D" id="1.10.287.70">
    <property type="match status" value="1"/>
</dbReference>
<keyword evidence="10" id="KW-0325">Glycoprotein</keyword>
<protein>
    <submittedName>
        <fullName evidence="16">Ionotropic receptor 76b</fullName>
    </submittedName>
</protein>
<keyword evidence="4" id="KW-1003">Cell membrane</keyword>
<keyword evidence="3" id="KW-0813">Transport</keyword>
<feature type="domain" description="Ionotropic glutamate receptor C-terminal" evidence="14">
    <location>
        <begin position="176"/>
        <end position="341"/>
    </location>
</feature>
<feature type="transmembrane region" description="Helical" evidence="13">
    <location>
        <begin position="177"/>
        <end position="202"/>
    </location>
</feature>
<feature type="domain" description="Ionotropic glutamate receptor L-glutamate and glycine-binding" evidence="15">
    <location>
        <begin position="59"/>
        <end position="161"/>
    </location>
</feature>
<evidence type="ECO:0000256" key="11">
    <source>
        <dbReference type="ARBA" id="ARBA00023286"/>
    </source>
</evidence>
<evidence type="ECO:0000256" key="1">
    <source>
        <dbReference type="ARBA" id="ARBA00004651"/>
    </source>
</evidence>
<dbReference type="InterPro" id="IPR052192">
    <property type="entry name" value="Insect_Ionotropic_Sensory_Rcpt"/>
</dbReference>
<keyword evidence="6 13" id="KW-1133">Transmembrane helix</keyword>
<name>A0A0H4KCU3_9HYME</name>
<dbReference type="Pfam" id="PF10613">
    <property type="entry name" value="Lig_chan-Glu_bd"/>
    <property type="match status" value="1"/>
</dbReference>
<dbReference type="PANTHER" id="PTHR42643:SF24">
    <property type="entry name" value="IONOTROPIC RECEPTOR 60A"/>
    <property type="match status" value="1"/>
</dbReference>
<dbReference type="InterPro" id="IPR001320">
    <property type="entry name" value="Iontro_rcpt_C"/>
</dbReference>
<evidence type="ECO:0000256" key="9">
    <source>
        <dbReference type="ARBA" id="ARBA00023170"/>
    </source>
</evidence>
<dbReference type="GO" id="GO:0015276">
    <property type="term" value="F:ligand-gated monoatomic ion channel activity"/>
    <property type="evidence" value="ECO:0007669"/>
    <property type="project" value="InterPro"/>
</dbReference>
<reference evidence="16" key="2">
    <citation type="journal article" date="2015" name="Int. J. Biol. Sci.">
        <title>Identification and Expression Analysis of Putative Chemosensory Receptor Genes in Microplitis mediator by Antennal Transcriptome Screening.</title>
        <authorList>
            <person name="Wang S.N."/>
            <person name="Peng Y."/>
            <person name="Lu Z.Y."/>
            <person name="Dhiloo K.H."/>
            <person name="Gu S.H."/>
            <person name="Li R.J."/>
            <person name="Zhou J.J."/>
            <person name="Zhang Y.J."/>
            <person name="Guo Y.Y."/>
        </authorList>
    </citation>
    <scope>NUCLEOTIDE SEQUENCE</scope>
</reference>
<keyword evidence="5 13" id="KW-0812">Transmembrane</keyword>
<dbReference type="InterPro" id="IPR019594">
    <property type="entry name" value="Glu/Gly-bd"/>
</dbReference>
<keyword evidence="8 13" id="KW-0472">Membrane</keyword>
<dbReference type="AlphaFoldDB" id="A0A0H4KCU3"/>
<proteinExistence type="evidence at transcript level"/>
<dbReference type="EMBL" id="KM979273">
    <property type="protein sequence ID" value="AKO90021.1"/>
    <property type="molecule type" value="mRNA"/>
</dbReference>
<evidence type="ECO:0000256" key="12">
    <source>
        <dbReference type="ARBA" id="ARBA00023303"/>
    </source>
</evidence>
<evidence type="ECO:0000256" key="10">
    <source>
        <dbReference type="ARBA" id="ARBA00023180"/>
    </source>
</evidence>
<evidence type="ECO:0000259" key="15">
    <source>
        <dbReference type="Pfam" id="PF10613"/>
    </source>
</evidence>
<dbReference type="Gene3D" id="3.40.190.10">
    <property type="entry name" value="Periplasmic binding protein-like II"/>
    <property type="match status" value="1"/>
</dbReference>
<evidence type="ECO:0000256" key="3">
    <source>
        <dbReference type="ARBA" id="ARBA00022448"/>
    </source>
</evidence>
<sequence length="577" mass="66372">MRGIELMLIGIYALTSNNTIDYTLPGRYDWEENLEEVIKKSFLTSVQKEQEYNEIPKEIKVTSWDESLYSSISEVNGEYKGGGYALKVFDIIAAKLDFKYKIVLPEKPILGDNVTGVIGMLNQSKADVAVAFIPIIPEYLRFVQFSPILDYLEIAVLLERPLQSAIGSGLLAPFSRTVWICIFVSLALVGPIIYIVTSYRAYLWGRTKKDKYKFIDCVWFAYGAILKQGSALTPEADSNRLMFASWWIFITIITSFYTANLTAFLTLSEFTLAFTSVKDIVSQHKTWSAQQHYIVDITINRNDPEELTPLRTSYRQHRGIFYHISNKDNKTEKVASYLTNRRLFIDEIQFVENFIKNDYLNRTRQNMVEKKKCFYIKMPNPVFQQNRGFAYPSNSTISKIINRELLHLSESGIIQHIESVNRPMVTYCPLMLGSTERKLDNNDLELTYQVIATGFLFSLISFIVEVSQHYFRCRVCLCCADSCTCCKTRMKEPVSPSKRPQLPLPPPPTITTVPIKTEFSSFTKPPVIPIYDTIDNFKNSKIHYVNGRDYFVVHETTGERRLVPVRSPSALLFQYNH</sequence>
<dbReference type="GO" id="GO:0005886">
    <property type="term" value="C:plasma membrane"/>
    <property type="evidence" value="ECO:0007669"/>
    <property type="project" value="UniProtKB-SubCell"/>
</dbReference>
<feature type="transmembrane region" description="Helical" evidence="13">
    <location>
        <begin position="244"/>
        <end position="267"/>
    </location>
</feature>
<evidence type="ECO:0000256" key="7">
    <source>
        <dbReference type="ARBA" id="ARBA00023065"/>
    </source>
</evidence>
<dbReference type="PANTHER" id="PTHR42643">
    <property type="entry name" value="IONOTROPIC RECEPTOR 20A-RELATED"/>
    <property type="match status" value="1"/>
</dbReference>
<keyword evidence="11" id="KW-1071">Ligand-gated ion channel</keyword>
<dbReference type="GO" id="GO:0050906">
    <property type="term" value="P:detection of stimulus involved in sensory perception"/>
    <property type="evidence" value="ECO:0007669"/>
    <property type="project" value="UniProtKB-ARBA"/>
</dbReference>
<evidence type="ECO:0000256" key="2">
    <source>
        <dbReference type="ARBA" id="ARBA00008685"/>
    </source>
</evidence>
<keyword evidence="12" id="KW-0407">Ion channel</keyword>
<dbReference type="SUPFAM" id="SSF53850">
    <property type="entry name" value="Periplasmic binding protein-like II"/>
    <property type="match status" value="1"/>
</dbReference>
<dbReference type="Pfam" id="PF00060">
    <property type="entry name" value="Lig_chan"/>
    <property type="match status" value="1"/>
</dbReference>
<organism evidence="16">
    <name type="scientific">Microplitis mediator</name>
    <dbReference type="NCBI Taxonomy" id="375433"/>
    <lineage>
        <taxon>Eukaryota</taxon>
        <taxon>Metazoa</taxon>
        <taxon>Ecdysozoa</taxon>
        <taxon>Arthropoda</taxon>
        <taxon>Hexapoda</taxon>
        <taxon>Insecta</taxon>
        <taxon>Pterygota</taxon>
        <taxon>Neoptera</taxon>
        <taxon>Endopterygota</taxon>
        <taxon>Hymenoptera</taxon>
        <taxon>Apocrita</taxon>
        <taxon>Ichneumonoidea</taxon>
        <taxon>Braconidae</taxon>
        <taxon>Microgastrinae</taxon>
        <taxon>Microplitis</taxon>
    </lineage>
</organism>
<evidence type="ECO:0000259" key="14">
    <source>
        <dbReference type="Pfam" id="PF00060"/>
    </source>
</evidence>
<evidence type="ECO:0000256" key="8">
    <source>
        <dbReference type="ARBA" id="ARBA00023136"/>
    </source>
</evidence>
<keyword evidence="7" id="KW-0406">Ion transport</keyword>
<evidence type="ECO:0000256" key="4">
    <source>
        <dbReference type="ARBA" id="ARBA00022475"/>
    </source>
</evidence>
<evidence type="ECO:0000256" key="5">
    <source>
        <dbReference type="ARBA" id="ARBA00022692"/>
    </source>
</evidence>
<gene>
    <name evidence="16" type="primary">IR76b</name>
</gene>
<evidence type="ECO:0000313" key="16">
    <source>
        <dbReference type="EMBL" id="AKO90021.1"/>
    </source>
</evidence>
<evidence type="ECO:0000256" key="13">
    <source>
        <dbReference type="SAM" id="Phobius"/>
    </source>
</evidence>
<accession>A0A0H4KCU3</accession>